<dbReference type="EMBL" id="VCAU01000013">
    <property type="protein sequence ID" value="KAF9892341.1"/>
    <property type="molecule type" value="Genomic_DNA"/>
</dbReference>
<evidence type="ECO:0000313" key="2">
    <source>
        <dbReference type="EMBL" id="KAF9892341.1"/>
    </source>
</evidence>
<keyword evidence="3" id="KW-1185">Reference proteome</keyword>
<sequence length="376" mass="42231">MGSYSTSPCQNNSRSASSTYSDASDRTKSTIPTIYSDRPECKHRNSHTPDLLVSASPKDSVSTYASTIPSTDDLPETPLYEVNDRGLEVFPTDVIPSSPTSFGKLFPSARRLLIRHDDATLDGNMNLRVDTSIPQRGGHQKEVILFHLRMHDLFPRKFSFRRYSRDSGREVCHSERRPLPTGGKRPVFRRSWTSVLASLRPNSSSGSTHALEHKRQDSGYKSANDDAVFDDNESESRDNVTNPTSLADSILMEFSNYAHVELKRRGTEVSKRQVAHIMPDILTPLEAVEEESKGGWVPPSSMWINDSSVYQKMPDVADVIVATGLIILVDDCIRRRWHSRKGSQFTLPVPSSLTRSIELMGPRRLIDEVFHRRGST</sequence>
<reference evidence="2" key="1">
    <citation type="journal article" date="2019" name="Beilstein J. Org. Chem.">
        <title>Nanangenines: drimane sesquiterpenoids as the dominant metabolite cohort of a novel Australian fungus, Aspergillus nanangensis.</title>
        <authorList>
            <person name="Lacey H.J."/>
            <person name="Gilchrist C.L.M."/>
            <person name="Crombie A."/>
            <person name="Kalaitzis J.A."/>
            <person name="Vuong D."/>
            <person name="Rutledge P.J."/>
            <person name="Turner P."/>
            <person name="Pitt J.I."/>
            <person name="Lacey E."/>
            <person name="Chooi Y.H."/>
            <person name="Piggott A.M."/>
        </authorList>
    </citation>
    <scope>NUCLEOTIDE SEQUENCE</scope>
    <source>
        <strain evidence="2">MST-FP2251</strain>
    </source>
</reference>
<feature type="compositionally biased region" description="Low complexity" evidence="1">
    <location>
        <begin position="11"/>
        <end position="22"/>
    </location>
</feature>
<organism evidence="2 3">
    <name type="scientific">Aspergillus nanangensis</name>
    <dbReference type="NCBI Taxonomy" id="2582783"/>
    <lineage>
        <taxon>Eukaryota</taxon>
        <taxon>Fungi</taxon>
        <taxon>Dikarya</taxon>
        <taxon>Ascomycota</taxon>
        <taxon>Pezizomycotina</taxon>
        <taxon>Eurotiomycetes</taxon>
        <taxon>Eurotiomycetidae</taxon>
        <taxon>Eurotiales</taxon>
        <taxon>Aspergillaceae</taxon>
        <taxon>Aspergillus</taxon>
        <taxon>Aspergillus subgen. Circumdati</taxon>
    </lineage>
</organism>
<proteinExistence type="predicted"/>
<protein>
    <submittedName>
        <fullName evidence="2">Uncharacterized protein</fullName>
    </submittedName>
</protein>
<dbReference type="Proteomes" id="UP001194746">
    <property type="component" value="Unassembled WGS sequence"/>
</dbReference>
<name>A0AAD4CTM8_ASPNN</name>
<feature type="region of interest" description="Disordered" evidence="1">
    <location>
        <begin position="199"/>
        <end position="243"/>
    </location>
</feature>
<comment type="caution">
    <text evidence="2">The sequence shown here is derived from an EMBL/GenBank/DDBJ whole genome shotgun (WGS) entry which is preliminary data.</text>
</comment>
<dbReference type="AlphaFoldDB" id="A0AAD4CTM8"/>
<accession>A0AAD4CTM8</accession>
<reference evidence="2" key="2">
    <citation type="submission" date="2020-02" db="EMBL/GenBank/DDBJ databases">
        <authorList>
            <person name="Gilchrist C.L.M."/>
            <person name="Chooi Y.-H."/>
        </authorList>
    </citation>
    <scope>NUCLEOTIDE SEQUENCE</scope>
    <source>
        <strain evidence="2">MST-FP2251</strain>
    </source>
</reference>
<evidence type="ECO:0000256" key="1">
    <source>
        <dbReference type="SAM" id="MobiDB-lite"/>
    </source>
</evidence>
<feature type="compositionally biased region" description="Polar residues" evidence="1">
    <location>
        <begin position="1"/>
        <end position="10"/>
    </location>
</feature>
<feature type="compositionally biased region" description="Polar residues" evidence="1">
    <location>
        <begin position="199"/>
        <end position="208"/>
    </location>
</feature>
<gene>
    <name evidence="2" type="ORF">FE257_002118</name>
</gene>
<feature type="region of interest" description="Disordered" evidence="1">
    <location>
        <begin position="1"/>
        <end position="58"/>
    </location>
</feature>
<evidence type="ECO:0000313" key="3">
    <source>
        <dbReference type="Proteomes" id="UP001194746"/>
    </source>
</evidence>